<name>A0ABY6IIS4_9HYPH</name>
<feature type="domain" description="SecDF P1 head subdomain" evidence="13">
    <location>
        <begin position="247"/>
        <end position="347"/>
    </location>
</feature>
<dbReference type="NCBIfam" id="TIGR00916">
    <property type="entry name" value="2A0604s01"/>
    <property type="match status" value="2"/>
</dbReference>
<evidence type="ECO:0000256" key="9">
    <source>
        <dbReference type="HAMAP-Rule" id="MF_01463"/>
    </source>
</evidence>
<feature type="transmembrane region" description="Helical" evidence="9">
    <location>
        <begin position="721"/>
        <end position="742"/>
    </location>
</feature>
<dbReference type="NCBIfam" id="TIGR01129">
    <property type="entry name" value="secD"/>
    <property type="match status" value="1"/>
</dbReference>
<dbReference type="Gene3D" id="3.30.1360.200">
    <property type="match status" value="1"/>
</dbReference>
<dbReference type="Proteomes" id="UP001163882">
    <property type="component" value="Chromosome"/>
</dbReference>
<comment type="caution">
    <text evidence="9">Lacks conserved residue(s) required for the propagation of feature annotation.</text>
</comment>
<accession>A0ABY6IIS4</accession>
<feature type="transmembrane region" description="Helical" evidence="9">
    <location>
        <begin position="551"/>
        <end position="569"/>
    </location>
</feature>
<keyword evidence="3 9" id="KW-1003">Cell membrane</keyword>
<comment type="subunit">
    <text evidence="9">Forms a complex with SecF. Part of the essential Sec protein translocation apparatus which comprises SecA, SecYEG and auxiliary proteins SecDF-YajC and YidC.</text>
</comment>
<keyword evidence="6 9" id="KW-1133">Transmembrane helix</keyword>
<feature type="domain" description="Protein export membrane protein SecD/SecF C-terminal" evidence="11">
    <location>
        <begin position="351"/>
        <end position="519"/>
    </location>
</feature>
<keyword evidence="4 9" id="KW-0812">Transmembrane</keyword>
<dbReference type="HAMAP" id="MF_01464_B">
    <property type="entry name" value="SecF_B"/>
    <property type="match status" value="1"/>
</dbReference>
<dbReference type="PANTHER" id="PTHR30081">
    <property type="entry name" value="PROTEIN-EXPORT MEMBRANE PROTEIN SEC"/>
    <property type="match status" value="1"/>
</dbReference>
<keyword evidence="15" id="KW-1185">Reference proteome</keyword>
<dbReference type="Pfam" id="PF22599">
    <property type="entry name" value="SecDF_P1_head"/>
    <property type="match status" value="1"/>
</dbReference>
<dbReference type="NCBIfam" id="NF009583">
    <property type="entry name" value="PRK13024.1-3"/>
    <property type="match status" value="1"/>
</dbReference>
<evidence type="ECO:0000256" key="1">
    <source>
        <dbReference type="ARBA" id="ARBA00004651"/>
    </source>
</evidence>
<keyword evidence="8 9" id="KW-0472">Membrane</keyword>
<dbReference type="InterPro" id="IPR022646">
    <property type="entry name" value="SecD/SecF_CS"/>
</dbReference>
<dbReference type="Pfam" id="PF21760">
    <property type="entry name" value="SecD_1st"/>
    <property type="match status" value="1"/>
</dbReference>
<dbReference type="InterPro" id="IPR055344">
    <property type="entry name" value="SecD_SecF_C_bact"/>
</dbReference>
<dbReference type="Pfam" id="PF02355">
    <property type="entry name" value="SecD_SecF_C"/>
    <property type="match status" value="2"/>
</dbReference>
<dbReference type="NCBIfam" id="TIGR00966">
    <property type="entry name" value="transloc_SecF"/>
    <property type="match status" value="1"/>
</dbReference>
<dbReference type="InterPro" id="IPR022813">
    <property type="entry name" value="SecD/SecF_arch_bac"/>
</dbReference>
<evidence type="ECO:0000313" key="15">
    <source>
        <dbReference type="Proteomes" id="UP001163882"/>
    </source>
</evidence>
<dbReference type="Gene3D" id="3.30.70.3400">
    <property type="match status" value="1"/>
</dbReference>
<dbReference type="InterPro" id="IPR005665">
    <property type="entry name" value="SecF_bac"/>
</dbReference>
<evidence type="ECO:0000256" key="6">
    <source>
        <dbReference type="ARBA" id="ARBA00022989"/>
    </source>
</evidence>
<dbReference type="InterPro" id="IPR054384">
    <property type="entry name" value="SecDF_P1_head"/>
</dbReference>
<dbReference type="InterPro" id="IPR022645">
    <property type="entry name" value="SecD/SecF_bac"/>
</dbReference>
<dbReference type="Pfam" id="PF07549">
    <property type="entry name" value="Sec_GG"/>
    <property type="match status" value="2"/>
</dbReference>
<evidence type="ECO:0000256" key="5">
    <source>
        <dbReference type="ARBA" id="ARBA00022927"/>
    </source>
</evidence>
<feature type="domain" description="Protein translocase subunit SecDF P1" evidence="12">
    <location>
        <begin position="161"/>
        <end position="218"/>
    </location>
</feature>
<dbReference type="PANTHER" id="PTHR30081:SF1">
    <property type="entry name" value="PROTEIN TRANSLOCASE SUBUNIT SECD"/>
    <property type="match status" value="1"/>
</dbReference>
<dbReference type="InterPro" id="IPR048634">
    <property type="entry name" value="SecD_SecF_C"/>
</dbReference>
<evidence type="ECO:0000313" key="14">
    <source>
        <dbReference type="EMBL" id="UYQ70491.1"/>
    </source>
</evidence>
<dbReference type="RefSeq" id="WP_264224185.1">
    <property type="nucleotide sequence ID" value="NZ_CP107716.1"/>
</dbReference>
<feature type="transmembrane region" description="Helical" evidence="9">
    <location>
        <begin position="366"/>
        <end position="386"/>
    </location>
</feature>
<feature type="transmembrane region" description="Helical" evidence="9">
    <location>
        <begin position="492"/>
        <end position="516"/>
    </location>
</feature>
<evidence type="ECO:0000256" key="7">
    <source>
        <dbReference type="ARBA" id="ARBA00023010"/>
    </source>
</evidence>
<comment type="subunit">
    <text evidence="10">Forms a complex with SecD. Part of the essential Sec protein translocation apparatus which comprises SecA, SecYEG and auxiliary proteins SecDF-YajC and YidC.</text>
</comment>
<feature type="transmembrane region" description="Helical" evidence="9">
    <location>
        <begin position="773"/>
        <end position="794"/>
    </location>
</feature>
<feature type="transmembrane region" description="Helical" evidence="9">
    <location>
        <begin position="800"/>
        <end position="823"/>
    </location>
</feature>
<proteinExistence type="inferred from homology"/>
<keyword evidence="2 9" id="KW-0813">Transport</keyword>
<evidence type="ECO:0000259" key="11">
    <source>
        <dbReference type="Pfam" id="PF02355"/>
    </source>
</evidence>
<protein>
    <recommendedName>
        <fullName evidence="9 10">Multifunctional fusion protein</fullName>
    </recommendedName>
    <domain>
        <recommendedName>
            <fullName evidence="9">Protein translocase subunit SecD</fullName>
        </recommendedName>
    </domain>
    <domain>
        <recommendedName>
            <fullName evidence="10">Protein-export membrane protein SecF</fullName>
        </recommendedName>
    </domain>
</protein>
<dbReference type="InterPro" id="IPR048631">
    <property type="entry name" value="SecD_1st"/>
</dbReference>
<dbReference type="InterPro" id="IPR005791">
    <property type="entry name" value="SecD"/>
</dbReference>
<comment type="similarity">
    <text evidence="9">Belongs to the SecD/SecF family. SecD subfamily.</text>
</comment>
<evidence type="ECO:0000256" key="4">
    <source>
        <dbReference type="ARBA" id="ARBA00022692"/>
    </source>
</evidence>
<evidence type="ECO:0000256" key="2">
    <source>
        <dbReference type="ARBA" id="ARBA00022448"/>
    </source>
</evidence>
<dbReference type="PRINTS" id="PR01755">
    <property type="entry name" value="SECFTRNLCASE"/>
</dbReference>
<dbReference type="EMBL" id="CP107716">
    <property type="protein sequence ID" value="UYQ70491.1"/>
    <property type="molecule type" value="Genomic_DNA"/>
</dbReference>
<evidence type="ECO:0000259" key="13">
    <source>
        <dbReference type="Pfam" id="PF22599"/>
    </source>
</evidence>
<sequence length="848" mass="90100">MKIPPFRTIAVLLVTLLSVLAVLPNFLSEQTKAGMPDWLPSQEIVLGLDLQGGSHLLLQVNRDDIVEGRISDIRRDARATLIEAGIGSLITTDGATLNVELTDPSQLDAAREALEPLAQPVEGGIFGGGTSTPEIEIGTSGGRILITLTEDAIASRMSSLVAQSLEVIRSRIDEVGTTEPIIQRQGDDRILVQVPGFGDSERLKDLISQTARLTFHLVYPSMSAAQAQAQGLPAGTMIVPSTDGFDELLYEDVAIGGEELVDAQPAFDQNSQPVVSFRFNTQGAITFGEITSENVGRRFAIVLDGQVITAPTIQQPITGGTGQISGNFTSESASDLAVLLRAGALPATLDVVEERTVGPSLGADSINAGVTAGLIGTAGVVLFMLAAYGLFGVFANIALVLNIGMILAALSTLGATLTLPGIAGIVLTVGMAVDSNVLIFERIREELGAGRSPFQAIDAGFKRAMTTIIDANVTTLIAAVVLFFLGSGPVQGFAVTLAIGVLTTMFTAYLVTQLLVTTWFSNRRPKTLKVNILERFLPLEPKLPFMSWRKFGFAFTLVLLVSTVALEATRGLNLGIDFTGGSAIELQANDGEADIGDLRARLGDLGIGEVQVQEFGSPSDVLVRIGTQDGDETAQQVAVQQVTDAVSEDYEVRRTEAVSGTVSSELAFNGIVGILVAMVGIVIYVWLRFEWQFSVGAILALVHDVILTVGLFALLQLEFNLSSIAAVLTVIGYSLNDTVVIYDRIRENLAKYKRISLSEIINMSLNQTLTRTILTGGTTALALIALVIFGGEVIRSFTLAMAWGVFVGTYSSIFVSAPILLYLGVKTRAETEADDKPKPERRADGAAV</sequence>
<evidence type="ECO:0000259" key="12">
    <source>
        <dbReference type="Pfam" id="PF21760"/>
    </source>
</evidence>
<keyword evidence="5 9" id="KW-0653">Protein transport</keyword>
<feature type="transmembrane region" description="Helical" evidence="9">
    <location>
        <begin position="694"/>
        <end position="715"/>
    </location>
</feature>
<organism evidence="14 15">
    <name type="scientific">Pelagibacterium flavum</name>
    <dbReference type="NCBI Taxonomy" id="2984530"/>
    <lineage>
        <taxon>Bacteria</taxon>
        <taxon>Pseudomonadati</taxon>
        <taxon>Pseudomonadota</taxon>
        <taxon>Alphaproteobacteria</taxon>
        <taxon>Hyphomicrobiales</taxon>
        <taxon>Devosiaceae</taxon>
        <taxon>Pelagibacterium</taxon>
    </lineage>
</organism>
<evidence type="ECO:0000256" key="10">
    <source>
        <dbReference type="HAMAP-Rule" id="MF_01464"/>
    </source>
</evidence>
<comment type="function">
    <text evidence="9">Part of the Sec protein translocase complex. Interacts with the SecYEG preprotein conducting channel. SecDF uses the proton motive force (PMF) to complete protein translocation after the ATP-dependent function of SecA.</text>
</comment>
<feature type="domain" description="Protein export membrane protein SecD/SecF C-terminal" evidence="11">
    <location>
        <begin position="640"/>
        <end position="824"/>
    </location>
</feature>
<evidence type="ECO:0000256" key="8">
    <source>
        <dbReference type="ARBA" id="ARBA00023136"/>
    </source>
</evidence>
<reference evidence="14" key="1">
    <citation type="submission" date="2022-10" db="EMBL/GenBank/DDBJ databases">
        <title>YIM 151497 complete genome.</title>
        <authorList>
            <person name="Chen X."/>
        </authorList>
    </citation>
    <scope>NUCLEOTIDE SEQUENCE</scope>
    <source>
        <strain evidence="14">YIM 151497</strain>
    </source>
</reference>
<comment type="similarity">
    <text evidence="10">Belongs to the SecD/SecF family. SecF subfamily.</text>
</comment>
<dbReference type="HAMAP" id="MF_01463_B">
    <property type="entry name" value="SecD_B"/>
    <property type="match status" value="1"/>
</dbReference>
<dbReference type="Gene3D" id="1.20.1640.10">
    <property type="entry name" value="Multidrug efflux transporter AcrB transmembrane domain"/>
    <property type="match status" value="2"/>
</dbReference>
<feature type="transmembrane region" description="Helical" evidence="9">
    <location>
        <begin position="666"/>
        <end position="687"/>
    </location>
</feature>
<feature type="transmembrane region" description="Helical" evidence="9">
    <location>
        <begin position="464"/>
        <end position="486"/>
    </location>
</feature>
<comment type="subcellular location">
    <subcellularLocation>
        <location evidence="1 9">Cell membrane</location>
        <topology evidence="1 9">Multi-pass membrane protein</topology>
    </subcellularLocation>
</comment>
<evidence type="ECO:0000256" key="3">
    <source>
        <dbReference type="ARBA" id="ARBA00022475"/>
    </source>
</evidence>
<keyword evidence="7 9" id="KW-0811">Translocation</keyword>
<dbReference type="SUPFAM" id="SSF82866">
    <property type="entry name" value="Multidrug efflux transporter AcrB transmembrane domain"/>
    <property type="match status" value="2"/>
</dbReference>
<gene>
    <name evidence="9 14" type="primary">secD</name>
    <name evidence="10" type="synonym">secF</name>
    <name evidence="14" type="ORF">OF122_10385</name>
</gene>